<evidence type="ECO:0000313" key="1">
    <source>
        <dbReference type="EMBL" id="CAK80973.1"/>
    </source>
</evidence>
<dbReference type="RefSeq" id="XP_001448370.1">
    <property type="nucleotide sequence ID" value="XM_001448333.1"/>
</dbReference>
<accession>A0DD56</accession>
<gene>
    <name evidence="1" type="ORF">GSPATT00015832001</name>
</gene>
<evidence type="ECO:0000313" key="2">
    <source>
        <dbReference type="Proteomes" id="UP000000600"/>
    </source>
</evidence>
<proteinExistence type="predicted"/>
<protein>
    <submittedName>
        <fullName evidence="1">Uncharacterized protein</fullName>
    </submittedName>
</protein>
<dbReference type="GeneID" id="5034155"/>
<organism evidence="1 2">
    <name type="scientific">Paramecium tetraurelia</name>
    <dbReference type="NCBI Taxonomy" id="5888"/>
    <lineage>
        <taxon>Eukaryota</taxon>
        <taxon>Sar</taxon>
        <taxon>Alveolata</taxon>
        <taxon>Ciliophora</taxon>
        <taxon>Intramacronucleata</taxon>
        <taxon>Oligohymenophorea</taxon>
        <taxon>Peniculida</taxon>
        <taxon>Parameciidae</taxon>
        <taxon>Paramecium</taxon>
    </lineage>
</organism>
<name>A0DD56_PARTE</name>
<dbReference type="AlphaFoldDB" id="A0DD56"/>
<keyword evidence="2" id="KW-1185">Reference proteome</keyword>
<dbReference type="InParanoid" id="A0DD56"/>
<dbReference type="EMBL" id="CT868385">
    <property type="protein sequence ID" value="CAK80973.1"/>
    <property type="molecule type" value="Genomic_DNA"/>
</dbReference>
<dbReference type="KEGG" id="ptm:GSPATT00015832001"/>
<dbReference type="Proteomes" id="UP000000600">
    <property type="component" value="Unassembled WGS sequence"/>
</dbReference>
<dbReference type="HOGENOM" id="CLU_1605897_0_0_1"/>
<sequence length="166" mass="19682">MKQFKKNVELGRNLQDLLIVIEYTSSKPAKELFTRVNKNIIIAYKNVKFLNYKDIQYRLNLDETNSIICCGMTNKKRIFFLHKDTLRISGYQNYQTVNCIIKSEYYNPQKIDFTTQYVKQTDMPNEISSLAPQIVIQIQIKANLERQQLGSILKYEIVKEKMYQCF</sequence>
<reference evidence="1 2" key="1">
    <citation type="journal article" date="2006" name="Nature">
        <title>Global trends of whole-genome duplications revealed by the ciliate Paramecium tetraurelia.</title>
        <authorList>
            <consortium name="Genoscope"/>
            <person name="Aury J.-M."/>
            <person name="Jaillon O."/>
            <person name="Duret L."/>
            <person name="Noel B."/>
            <person name="Jubin C."/>
            <person name="Porcel B.M."/>
            <person name="Segurens B."/>
            <person name="Daubin V."/>
            <person name="Anthouard V."/>
            <person name="Aiach N."/>
            <person name="Arnaiz O."/>
            <person name="Billaut A."/>
            <person name="Beisson J."/>
            <person name="Blanc I."/>
            <person name="Bouhouche K."/>
            <person name="Camara F."/>
            <person name="Duharcourt S."/>
            <person name="Guigo R."/>
            <person name="Gogendeau D."/>
            <person name="Katinka M."/>
            <person name="Keller A.-M."/>
            <person name="Kissmehl R."/>
            <person name="Klotz C."/>
            <person name="Koll F."/>
            <person name="Le Moue A."/>
            <person name="Lepere C."/>
            <person name="Malinsky S."/>
            <person name="Nowacki M."/>
            <person name="Nowak J.K."/>
            <person name="Plattner H."/>
            <person name="Poulain J."/>
            <person name="Ruiz F."/>
            <person name="Serrano V."/>
            <person name="Zagulski M."/>
            <person name="Dessen P."/>
            <person name="Betermier M."/>
            <person name="Weissenbach J."/>
            <person name="Scarpelli C."/>
            <person name="Schachter V."/>
            <person name="Sperling L."/>
            <person name="Meyer E."/>
            <person name="Cohen J."/>
            <person name="Wincker P."/>
        </authorList>
    </citation>
    <scope>NUCLEOTIDE SEQUENCE [LARGE SCALE GENOMIC DNA]</scope>
    <source>
        <strain evidence="1 2">Stock d4-2</strain>
    </source>
</reference>